<dbReference type="PROSITE" id="PS51733">
    <property type="entry name" value="BPL_LPL_CATALYTIC"/>
    <property type="match status" value="1"/>
</dbReference>
<dbReference type="WBParaSite" id="MBELARI_LOCUS5774">
    <property type="protein sequence ID" value="MBELARI_LOCUS5774"/>
    <property type="gene ID" value="MBELARI_LOCUS5774"/>
</dbReference>
<dbReference type="InterPro" id="IPR004143">
    <property type="entry name" value="BPL_LPL_catalytic"/>
</dbReference>
<comment type="similarity">
    <text evidence="1">Belongs to the biotin--protein ligase family.</text>
</comment>
<feature type="compositionally biased region" description="Basic and acidic residues" evidence="3">
    <location>
        <begin position="22"/>
        <end position="38"/>
    </location>
</feature>
<dbReference type="GO" id="GO:0005737">
    <property type="term" value="C:cytoplasm"/>
    <property type="evidence" value="ECO:0007669"/>
    <property type="project" value="TreeGrafter"/>
</dbReference>
<dbReference type="Gene3D" id="3.30.930.10">
    <property type="entry name" value="Bira Bifunctional Protein, Domain 2"/>
    <property type="match status" value="1"/>
</dbReference>
<dbReference type="PANTHER" id="PTHR12835:SF5">
    <property type="entry name" value="BIOTIN--PROTEIN LIGASE"/>
    <property type="match status" value="1"/>
</dbReference>
<organism evidence="5 6">
    <name type="scientific">Mesorhabditis belari</name>
    <dbReference type="NCBI Taxonomy" id="2138241"/>
    <lineage>
        <taxon>Eukaryota</taxon>
        <taxon>Metazoa</taxon>
        <taxon>Ecdysozoa</taxon>
        <taxon>Nematoda</taxon>
        <taxon>Chromadorea</taxon>
        <taxon>Rhabditida</taxon>
        <taxon>Rhabditina</taxon>
        <taxon>Rhabditomorpha</taxon>
        <taxon>Rhabditoidea</taxon>
        <taxon>Rhabditidae</taxon>
        <taxon>Mesorhabditinae</taxon>
        <taxon>Mesorhabditis</taxon>
    </lineage>
</organism>
<evidence type="ECO:0000256" key="3">
    <source>
        <dbReference type="SAM" id="MobiDB-lite"/>
    </source>
</evidence>
<reference evidence="6" key="1">
    <citation type="submission" date="2024-02" db="UniProtKB">
        <authorList>
            <consortium name="WormBaseParasite"/>
        </authorList>
    </citation>
    <scope>IDENTIFICATION</scope>
</reference>
<evidence type="ECO:0000256" key="2">
    <source>
        <dbReference type="ARBA" id="ARBA00022598"/>
    </source>
</evidence>
<dbReference type="CDD" id="cd16442">
    <property type="entry name" value="BPL"/>
    <property type="match status" value="1"/>
</dbReference>
<evidence type="ECO:0000259" key="4">
    <source>
        <dbReference type="PROSITE" id="PS51733"/>
    </source>
</evidence>
<dbReference type="Proteomes" id="UP000887575">
    <property type="component" value="Unassembled WGS sequence"/>
</dbReference>
<sequence length="591" mass="66392">MSLTIFGGLRASIRKHLFEPRRRMSLSRSRDPSQERPPQKPPSILVYSGNSSSLYRKIRDCLSFCLPADIYTVFNLSNDAIRSAAWIDPSSYCLLIADTVGLDDPAWHRLHQFFNQSGKIIFICQNRLLASFTNADSTKKQEGLLKLAFGDRSNFFGKEFETFLKKALKSLAKHNKVHETYHSKDIVDGAQFTVLLSKMPETPLLLYMENSVHRASAVFSDATTDEMLSPESSVVRDALSRIGVRVMETQNGPPPLTQGYLQMSPTKDWDQFESRILLGEAVGTSPRIFLRKSDKLSDLPIPEATSELLPIEITPSGSLFPSFDASKYFEILQAKTLGRCLIFVPVCTTTMDVCSSISSSWAGFEGVIVIARQQTHGRGRGGNEFISLPGTAMFTMNCTVRQNSALAERPSLIQHIMATAVAQAVSKLSGVEEFPFRIKWPNDFYFSRSHKVGGLLVTAKHRDNCIEFIIGVGVNVENSKPTVCLNDMLPEESTTEFSVESVIAETVTQFENLLFEFEMQGFEVFKERYESFWLHNREEVTLEDGDKVVIRGIDKNGYLSVKSRRTAKEFTIGDDGNTFDMMRGLIRHKLV</sequence>
<evidence type="ECO:0000313" key="5">
    <source>
        <dbReference type="Proteomes" id="UP000887575"/>
    </source>
</evidence>
<feature type="domain" description="BPL/LPL catalytic" evidence="4">
    <location>
        <begin position="326"/>
        <end position="518"/>
    </location>
</feature>
<dbReference type="AlphaFoldDB" id="A0AAF3FFF8"/>
<dbReference type="Pfam" id="PF03099">
    <property type="entry name" value="BPL_LplA_LipB"/>
    <property type="match status" value="1"/>
</dbReference>
<dbReference type="NCBIfam" id="TIGR00121">
    <property type="entry name" value="birA_ligase"/>
    <property type="match status" value="1"/>
</dbReference>
<dbReference type="InterPro" id="IPR004408">
    <property type="entry name" value="Biotin_CoA_COase_ligase"/>
</dbReference>
<name>A0AAF3FFF8_9BILA</name>
<evidence type="ECO:0000313" key="6">
    <source>
        <dbReference type="WBParaSite" id="MBELARI_LOCUS5774"/>
    </source>
</evidence>
<protein>
    <recommendedName>
        <fullName evidence="4">BPL/LPL catalytic domain-containing protein</fullName>
    </recommendedName>
</protein>
<dbReference type="SUPFAM" id="SSF55681">
    <property type="entry name" value="Class II aaRS and biotin synthetases"/>
    <property type="match status" value="1"/>
</dbReference>
<dbReference type="InterPro" id="IPR045864">
    <property type="entry name" value="aa-tRNA-synth_II/BPL/LPL"/>
</dbReference>
<proteinExistence type="inferred from homology"/>
<accession>A0AAF3FFF8</accession>
<dbReference type="PANTHER" id="PTHR12835">
    <property type="entry name" value="BIOTIN PROTEIN LIGASE"/>
    <property type="match status" value="1"/>
</dbReference>
<feature type="region of interest" description="Disordered" evidence="3">
    <location>
        <begin position="22"/>
        <end position="42"/>
    </location>
</feature>
<keyword evidence="2" id="KW-0436">Ligase</keyword>
<evidence type="ECO:0000256" key="1">
    <source>
        <dbReference type="ARBA" id="ARBA00009934"/>
    </source>
</evidence>
<keyword evidence="5" id="KW-1185">Reference proteome</keyword>
<dbReference type="GO" id="GO:0004077">
    <property type="term" value="F:biotin--[biotin carboxyl-carrier protein] ligase activity"/>
    <property type="evidence" value="ECO:0007669"/>
    <property type="project" value="InterPro"/>
</dbReference>